<protein>
    <recommendedName>
        <fullName evidence="5">Heavy-metal chelation domain-containing protein</fullName>
    </recommendedName>
</protein>
<feature type="domain" description="DUF4213" evidence="2">
    <location>
        <begin position="18"/>
        <end position="97"/>
    </location>
</feature>
<keyword evidence="4" id="KW-1185">Reference proteome</keyword>
<evidence type="ECO:0000259" key="2">
    <source>
        <dbReference type="Pfam" id="PF13938"/>
    </source>
</evidence>
<dbReference type="Pfam" id="PF04016">
    <property type="entry name" value="DUF364"/>
    <property type="match status" value="1"/>
</dbReference>
<organism evidence="3 4">
    <name type="scientific">Acetomicrobium hydrogeniformans ATCC BAA-1850</name>
    <dbReference type="NCBI Taxonomy" id="592015"/>
    <lineage>
        <taxon>Bacteria</taxon>
        <taxon>Thermotogati</taxon>
        <taxon>Synergistota</taxon>
        <taxon>Synergistia</taxon>
        <taxon>Synergistales</taxon>
        <taxon>Acetomicrobiaceae</taxon>
        <taxon>Acetomicrobium</taxon>
    </lineage>
</organism>
<evidence type="ECO:0000259" key="1">
    <source>
        <dbReference type="Pfam" id="PF04016"/>
    </source>
</evidence>
<dbReference type="EMBL" id="ACJX03000001">
    <property type="protein sequence ID" value="KRT36342.1"/>
    <property type="molecule type" value="Genomic_DNA"/>
</dbReference>
<dbReference type="InterPro" id="IPR007161">
    <property type="entry name" value="DUF364"/>
</dbReference>
<dbReference type="SUPFAM" id="SSF159713">
    <property type="entry name" value="Dhaf3308-like"/>
    <property type="match status" value="1"/>
</dbReference>
<dbReference type="Pfam" id="PF13938">
    <property type="entry name" value="DUF4213"/>
    <property type="match status" value="1"/>
</dbReference>
<evidence type="ECO:0000313" key="3">
    <source>
        <dbReference type="EMBL" id="KRT36342.1"/>
    </source>
</evidence>
<dbReference type="InterPro" id="IPR025251">
    <property type="entry name" value="DUF4213"/>
</dbReference>
<dbReference type="Gene3D" id="3.30.390.100">
    <property type="match status" value="1"/>
</dbReference>
<evidence type="ECO:0008006" key="5">
    <source>
        <dbReference type="Google" id="ProtNLM"/>
    </source>
</evidence>
<comment type="caution">
    <text evidence="3">The sequence shown here is derived from an EMBL/GenBank/DDBJ whole genome shotgun (WGS) entry which is preliminary data.</text>
</comment>
<accession>A0A0T5XDA5</accession>
<dbReference type="Proteomes" id="UP000005273">
    <property type="component" value="Unassembled WGS sequence"/>
</dbReference>
<dbReference type="eggNOG" id="COG2014">
    <property type="taxonomic scope" value="Bacteria"/>
</dbReference>
<dbReference type="STRING" id="592015.HMPREF1705_03621"/>
<name>A0A0T5XDA5_9BACT</name>
<dbReference type="Gene3D" id="3.40.50.11590">
    <property type="match status" value="1"/>
</dbReference>
<sequence>MLLRKCAFMIVHNLIASIEAKLAKLTVEKVTIGLRYTCVVLSDGSCGLAATLDERQCCNKFNWSGPLAGRPALELARGLATADPIASSIGLATVNAVFSEDAPLQEIEPIELLKIDKDDVVGMIGNIAPLACDIVERAKKLLIFERNPSQQSENVLPDWAAEWELPRCDAVFITGTAFINKTIDHLLDLCTGRVAIIGPSTPLWPELLGDISLKRIVGLFGVRVCDPELVCQVVSEGGGTQALLKHGAVRAAFAS</sequence>
<reference evidence="4" key="1">
    <citation type="submission" date="2012-09" db="EMBL/GenBank/DDBJ databases">
        <authorList>
            <person name="Weinstock G."/>
            <person name="Sodergren E."/>
            <person name="Clifton S."/>
            <person name="Fulton L."/>
            <person name="Fulton B."/>
            <person name="Courtney L."/>
            <person name="Fronick C."/>
            <person name="Harrison M."/>
            <person name="Strong C."/>
            <person name="Farmer C."/>
            <person name="Delehaunty K."/>
            <person name="Markovic C."/>
            <person name="Hall O."/>
            <person name="Minx P."/>
            <person name="Tomlinson C."/>
            <person name="Mitreva M."/>
            <person name="Nelson J."/>
            <person name="Hou S."/>
            <person name="Wollam A."/>
            <person name="Pepin K.H."/>
            <person name="Johnson M."/>
            <person name="Bhonagiri V."/>
            <person name="Nash W.E."/>
            <person name="Suruliraj S."/>
            <person name="Warren W."/>
            <person name="Chinwalla A."/>
            <person name="Mardis E.R."/>
            <person name="Wilson R.K."/>
        </authorList>
    </citation>
    <scope>NUCLEOTIDE SEQUENCE [LARGE SCALE GENOMIC DNA]</scope>
    <source>
        <strain evidence="4">OS1</strain>
    </source>
</reference>
<evidence type="ECO:0000313" key="4">
    <source>
        <dbReference type="Proteomes" id="UP000005273"/>
    </source>
</evidence>
<feature type="domain" description="Putative heavy-metal chelation" evidence="1">
    <location>
        <begin position="109"/>
        <end position="250"/>
    </location>
</feature>
<gene>
    <name evidence="3" type="ORF">HMPREF1705_03621</name>
</gene>
<dbReference type="AlphaFoldDB" id="A0A0T5XDA5"/>
<proteinExistence type="predicted"/>